<protein>
    <recommendedName>
        <fullName evidence="1">Putative plant transposon protein domain-containing protein</fullName>
    </recommendedName>
</protein>
<evidence type="ECO:0000313" key="3">
    <source>
        <dbReference type="Proteomes" id="UP000585474"/>
    </source>
</evidence>
<dbReference type="OrthoDB" id="1559178at2759"/>
<name>A0A7J0F9N6_9ERIC</name>
<evidence type="ECO:0000313" key="2">
    <source>
        <dbReference type="EMBL" id="GFY95410.1"/>
    </source>
</evidence>
<keyword evidence="3" id="KW-1185">Reference proteome</keyword>
<gene>
    <name evidence="2" type="ORF">Acr_10g0007950</name>
</gene>
<feature type="domain" description="Putative plant transposon protein" evidence="1">
    <location>
        <begin position="7"/>
        <end position="129"/>
    </location>
</feature>
<dbReference type="AlphaFoldDB" id="A0A7J0F9N6"/>
<dbReference type="InterPro" id="IPR046796">
    <property type="entry name" value="Transposase_32_dom"/>
</dbReference>
<proteinExistence type="predicted"/>
<organism evidence="2 3">
    <name type="scientific">Actinidia rufa</name>
    <dbReference type="NCBI Taxonomy" id="165716"/>
    <lineage>
        <taxon>Eukaryota</taxon>
        <taxon>Viridiplantae</taxon>
        <taxon>Streptophyta</taxon>
        <taxon>Embryophyta</taxon>
        <taxon>Tracheophyta</taxon>
        <taxon>Spermatophyta</taxon>
        <taxon>Magnoliopsida</taxon>
        <taxon>eudicotyledons</taxon>
        <taxon>Gunneridae</taxon>
        <taxon>Pentapetalae</taxon>
        <taxon>asterids</taxon>
        <taxon>Ericales</taxon>
        <taxon>Actinidiaceae</taxon>
        <taxon>Actinidia</taxon>
    </lineage>
</organism>
<evidence type="ECO:0000259" key="1">
    <source>
        <dbReference type="Pfam" id="PF20167"/>
    </source>
</evidence>
<sequence length="254" mass="28122">MCEGVSCVELVWEFYVNIHSTGKEARTLKSYVRGKYLDFSITDICDYYIILPLPPEIVGVPYNSSNNVPSLHSLAQLLLTKDEDWPPNPSSHLKQKGLKDVFRVLNHVLCNMFLCTSHAESDTSSRVFLPFGLLIKEFLAQRFITLESHVTHHLSPKPISKMSFHLSNAHFGVAPPPPHLETHVMDLDPPEEVAATDISSTSVAPPSTASTVAPSTIDFVVASNKMIANAIATLFAYVNVIHSNLIHRIGLVHE</sequence>
<reference evidence="2 3" key="1">
    <citation type="submission" date="2019-07" db="EMBL/GenBank/DDBJ databases">
        <title>De Novo Assembly of kiwifruit Actinidia rufa.</title>
        <authorList>
            <person name="Sugita-Konishi S."/>
            <person name="Sato K."/>
            <person name="Mori E."/>
            <person name="Abe Y."/>
            <person name="Kisaki G."/>
            <person name="Hamano K."/>
            <person name="Suezawa K."/>
            <person name="Otani M."/>
            <person name="Fukuda T."/>
            <person name="Manabe T."/>
            <person name="Gomi K."/>
            <person name="Tabuchi M."/>
            <person name="Akimitsu K."/>
            <person name="Kataoka I."/>
        </authorList>
    </citation>
    <scope>NUCLEOTIDE SEQUENCE [LARGE SCALE GENOMIC DNA]</scope>
    <source>
        <strain evidence="3">cv. Fuchu</strain>
    </source>
</reference>
<dbReference type="Proteomes" id="UP000585474">
    <property type="component" value="Unassembled WGS sequence"/>
</dbReference>
<accession>A0A7J0F9N6</accession>
<dbReference type="Pfam" id="PF20167">
    <property type="entry name" value="Transposase_32"/>
    <property type="match status" value="1"/>
</dbReference>
<dbReference type="EMBL" id="BJWL01000010">
    <property type="protein sequence ID" value="GFY95410.1"/>
    <property type="molecule type" value="Genomic_DNA"/>
</dbReference>
<comment type="caution">
    <text evidence="2">The sequence shown here is derived from an EMBL/GenBank/DDBJ whole genome shotgun (WGS) entry which is preliminary data.</text>
</comment>